<dbReference type="InterPro" id="IPR000988">
    <property type="entry name" value="Ribosomal_eL24-rel_N"/>
</dbReference>
<protein>
    <recommendedName>
        <fullName evidence="4">Large ribosomal subunit protein eL24</fullName>
    </recommendedName>
    <alternativeName>
        <fullName evidence="5">60S ribosomal protein L24</fullName>
    </alternativeName>
</protein>
<dbReference type="InterPro" id="IPR038630">
    <property type="entry name" value="L24e/L24_sf"/>
</dbReference>
<gene>
    <name evidence="8" type="ORF">TTRE_0000280801</name>
</gene>
<dbReference type="FunFam" id="2.30.170.20:FF:000002">
    <property type="entry name" value="60S ribosomal protein L24"/>
    <property type="match status" value="1"/>
</dbReference>
<dbReference type="GO" id="GO:0003729">
    <property type="term" value="F:mRNA binding"/>
    <property type="evidence" value="ECO:0007669"/>
    <property type="project" value="TreeGrafter"/>
</dbReference>
<dbReference type="Gene3D" id="6.10.250.1270">
    <property type="match status" value="1"/>
</dbReference>
<evidence type="ECO:0000313" key="9">
    <source>
        <dbReference type="Proteomes" id="UP000030665"/>
    </source>
</evidence>
<dbReference type="Proteomes" id="UP000030665">
    <property type="component" value="Unassembled WGS sequence"/>
</dbReference>
<dbReference type="GO" id="GO:0003735">
    <property type="term" value="F:structural constituent of ribosome"/>
    <property type="evidence" value="ECO:0007669"/>
    <property type="project" value="InterPro"/>
</dbReference>
<feature type="region of interest" description="Disordered" evidence="6">
    <location>
        <begin position="119"/>
        <end position="179"/>
    </location>
</feature>
<dbReference type="OrthoDB" id="1727108at2759"/>
<dbReference type="CDD" id="cd00472">
    <property type="entry name" value="Ribosomal_L24e_L24"/>
    <property type="match status" value="1"/>
</dbReference>
<keyword evidence="9" id="KW-1185">Reference proteome</keyword>
<dbReference type="EMBL" id="HG805902">
    <property type="protein sequence ID" value="CDW54538.1"/>
    <property type="molecule type" value="Genomic_DNA"/>
</dbReference>
<dbReference type="GO" id="GO:0002181">
    <property type="term" value="P:cytoplasmic translation"/>
    <property type="evidence" value="ECO:0007669"/>
    <property type="project" value="TreeGrafter"/>
</dbReference>
<name>A0A077Z4E8_TRITR</name>
<accession>A0A077Z4E8</accession>
<evidence type="ECO:0000256" key="1">
    <source>
        <dbReference type="ARBA" id="ARBA00005647"/>
    </source>
</evidence>
<organism evidence="8 9">
    <name type="scientific">Trichuris trichiura</name>
    <name type="common">Whipworm</name>
    <name type="synonym">Trichocephalus trichiurus</name>
    <dbReference type="NCBI Taxonomy" id="36087"/>
    <lineage>
        <taxon>Eukaryota</taxon>
        <taxon>Metazoa</taxon>
        <taxon>Ecdysozoa</taxon>
        <taxon>Nematoda</taxon>
        <taxon>Enoplea</taxon>
        <taxon>Dorylaimia</taxon>
        <taxon>Trichinellida</taxon>
        <taxon>Trichuridae</taxon>
        <taxon>Trichuris</taxon>
    </lineage>
</organism>
<evidence type="ECO:0000259" key="7">
    <source>
        <dbReference type="Pfam" id="PF01246"/>
    </source>
</evidence>
<reference evidence="8" key="2">
    <citation type="submission" date="2014-03" db="EMBL/GenBank/DDBJ databases">
        <title>The whipworm genome and dual-species transcriptomics of an intimate host-pathogen interaction.</title>
        <authorList>
            <person name="Foth B.J."/>
            <person name="Tsai I.J."/>
            <person name="Reid A.J."/>
            <person name="Bancroft A.J."/>
            <person name="Nichol S."/>
            <person name="Tracey A."/>
            <person name="Holroyd N."/>
            <person name="Cotton J.A."/>
            <person name="Stanley E.J."/>
            <person name="Zarowiecki M."/>
            <person name="Liu J.Z."/>
            <person name="Huckvale T."/>
            <person name="Cooper P.J."/>
            <person name="Grencis R.K."/>
            <person name="Berriman M."/>
        </authorList>
    </citation>
    <scope>NUCLEOTIDE SEQUENCE [LARGE SCALE GENOMIC DNA]</scope>
</reference>
<evidence type="ECO:0000256" key="2">
    <source>
        <dbReference type="ARBA" id="ARBA00022980"/>
    </source>
</evidence>
<keyword evidence="3" id="KW-0687">Ribonucleoprotein</keyword>
<dbReference type="Gene3D" id="2.30.170.20">
    <property type="entry name" value="Ribosomal protein L24e"/>
    <property type="match status" value="1"/>
</dbReference>
<feature type="compositionally biased region" description="Low complexity" evidence="6">
    <location>
        <begin position="151"/>
        <end position="169"/>
    </location>
</feature>
<dbReference type="AlphaFoldDB" id="A0A077Z4E8"/>
<keyword evidence="2 8" id="KW-0689">Ribosomal protein</keyword>
<evidence type="ECO:0000313" key="8">
    <source>
        <dbReference type="EMBL" id="CDW54538.1"/>
    </source>
</evidence>
<dbReference type="SUPFAM" id="SSF57716">
    <property type="entry name" value="Glucocorticoid receptor-like (DNA-binding domain)"/>
    <property type="match status" value="1"/>
</dbReference>
<evidence type="ECO:0000256" key="4">
    <source>
        <dbReference type="ARBA" id="ARBA00040612"/>
    </source>
</evidence>
<feature type="domain" description="Large ribosomal subunit protein eL24-related N-terminal" evidence="7">
    <location>
        <begin position="21"/>
        <end position="84"/>
    </location>
</feature>
<dbReference type="PANTHER" id="PTHR10792">
    <property type="entry name" value="60S RIBOSOMAL PROTEIN L24"/>
    <property type="match status" value="1"/>
</dbReference>
<dbReference type="Pfam" id="PF01246">
    <property type="entry name" value="Ribosomal_L24e"/>
    <property type="match status" value="1"/>
</dbReference>
<evidence type="ECO:0000256" key="5">
    <source>
        <dbReference type="ARBA" id="ARBA00041213"/>
    </source>
</evidence>
<feature type="compositionally biased region" description="Basic and acidic residues" evidence="6">
    <location>
        <begin position="119"/>
        <end position="149"/>
    </location>
</feature>
<dbReference type="STRING" id="36087.A0A077Z4E8"/>
<dbReference type="GO" id="GO:0022625">
    <property type="term" value="C:cytosolic large ribosomal subunit"/>
    <property type="evidence" value="ECO:0007669"/>
    <property type="project" value="TreeGrafter"/>
</dbReference>
<dbReference type="PANTHER" id="PTHR10792:SF1">
    <property type="entry name" value="RIBOSOMAL PROTEIN L24"/>
    <property type="match status" value="1"/>
</dbReference>
<evidence type="ECO:0000256" key="6">
    <source>
        <dbReference type="SAM" id="MobiDB-lite"/>
    </source>
</evidence>
<proteinExistence type="inferred from homology"/>
<comment type="similarity">
    <text evidence="1">Belongs to the eukaryotic ribosomal protein eL24 family.</text>
</comment>
<dbReference type="InterPro" id="IPR056366">
    <property type="entry name" value="Ribosomal_eL24"/>
</dbReference>
<reference evidence="8" key="1">
    <citation type="submission" date="2014-01" db="EMBL/GenBank/DDBJ databases">
        <authorList>
            <person name="Aslett M."/>
        </authorList>
    </citation>
    <scope>NUCLEOTIDE SEQUENCE</scope>
</reference>
<evidence type="ECO:0000256" key="3">
    <source>
        <dbReference type="ARBA" id="ARBA00023274"/>
    </source>
</evidence>
<sequence>MKYAFSSIYFFHNVQIVYKRRTETCVFSGYKIYPGHGKRSVRADGKVNIFINKKCERSLKMRRNPRDIAWTIPYRRKHKKGVQAEEVVKRKVKKVQKFQRAIGTHSVADILAKRNQKPEFRRAQREQAVKAAKEKTREQKAVKKAEKLKTTQKVSAAAASKQKAAKPVKTQAPRVTGRR</sequence>